<name>A0AA36GIY4_CYLNA</name>
<dbReference type="AlphaFoldDB" id="A0AA36GIY4"/>
<accession>A0AA36GIY4</accession>
<gene>
    <name evidence="2" type="ORF">CYNAS_LOCUS2719</name>
</gene>
<protein>
    <submittedName>
        <fullName evidence="2">Uncharacterized protein</fullName>
    </submittedName>
</protein>
<feature type="region of interest" description="Disordered" evidence="1">
    <location>
        <begin position="27"/>
        <end position="47"/>
    </location>
</feature>
<evidence type="ECO:0000256" key="1">
    <source>
        <dbReference type="SAM" id="MobiDB-lite"/>
    </source>
</evidence>
<keyword evidence="3" id="KW-1185">Reference proteome</keyword>
<evidence type="ECO:0000313" key="2">
    <source>
        <dbReference type="EMBL" id="CAJ0590736.1"/>
    </source>
</evidence>
<evidence type="ECO:0000313" key="3">
    <source>
        <dbReference type="Proteomes" id="UP001176961"/>
    </source>
</evidence>
<reference evidence="2" key="1">
    <citation type="submission" date="2023-07" db="EMBL/GenBank/DDBJ databases">
        <authorList>
            <consortium name="CYATHOMIX"/>
        </authorList>
    </citation>
    <scope>NUCLEOTIDE SEQUENCE</scope>
    <source>
        <strain evidence="2">N/A</strain>
    </source>
</reference>
<sequence>MSVDDPLASPENQLVAAYFARQAGALERQKKGDEYDRSRGKGGPWQTSEHIILILKDPLFFHQRKKVSSSKTLKAGAPVSSGRPGGSED</sequence>
<organism evidence="2 3">
    <name type="scientific">Cylicocyclus nassatus</name>
    <name type="common">Nematode worm</name>
    <dbReference type="NCBI Taxonomy" id="53992"/>
    <lineage>
        <taxon>Eukaryota</taxon>
        <taxon>Metazoa</taxon>
        <taxon>Ecdysozoa</taxon>
        <taxon>Nematoda</taxon>
        <taxon>Chromadorea</taxon>
        <taxon>Rhabditida</taxon>
        <taxon>Rhabditina</taxon>
        <taxon>Rhabditomorpha</taxon>
        <taxon>Strongyloidea</taxon>
        <taxon>Strongylidae</taxon>
        <taxon>Cylicocyclus</taxon>
    </lineage>
</organism>
<feature type="compositionally biased region" description="Basic and acidic residues" evidence="1">
    <location>
        <begin position="27"/>
        <end position="39"/>
    </location>
</feature>
<feature type="region of interest" description="Disordered" evidence="1">
    <location>
        <begin position="66"/>
        <end position="89"/>
    </location>
</feature>
<proteinExistence type="predicted"/>
<comment type="caution">
    <text evidence="2">The sequence shown here is derived from an EMBL/GenBank/DDBJ whole genome shotgun (WGS) entry which is preliminary data.</text>
</comment>
<dbReference type="EMBL" id="CATQJL010000001">
    <property type="protein sequence ID" value="CAJ0590736.1"/>
    <property type="molecule type" value="Genomic_DNA"/>
</dbReference>
<dbReference type="Proteomes" id="UP001176961">
    <property type="component" value="Unassembled WGS sequence"/>
</dbReference>